<feature type="transmembrane region" description="Helical" evidence="8">
    <location>
        <begin position="144"/>
        <end position="162"/>
    </location>
</feature>
<keyword evidence="3" id="KW-0813">Transport</keyword>
<protein>
    <submittedName>
        <fullName evidence="9">Glycine/betaine ABC transporter permease</fullName>
    </submittedName>
</protein>
<evidence type="ECO:0000256" key="4">
    <source>
        <dbReference type="ARBA" id="ARBA00022475"/>
    </source>
</evidence>
<feature type="transmembrane region" description="Helical" evidence="8">
    <location>
        <begin position="472"/>
        <end position="492"/>
    </location>
</feature>
<reference evidence="9" key="1">
    <citation type="journal article" date="2014" name="Int. J. Syst. Evol. Microbiol.">
        <title>Complete genome sequence of Corynebacterium casei LMG S-19264T (=DSM 44701T), isolated from a smear-ripened cheese.</title>
        <authorList>
            <consortium name="US DOE Joint Genome Institute (JGI-PGF)"/>
            <person name="Walter F."/>
            <person name="Albersmeier A."/>
            <person name="Kalinowski J."/>
            <person name="Ruckert C."/>
        </authorList>
    </citation>
    <scope>NUCLEOTIDE SEQUENCE</scope>
    <source>
        <strain evidence="9">CGMCC 1.6333</strain>
    </source>
</reference>
<sequence length="500" mass="55376">MKKQESMGLTKVFWISTILVGVFVVYGSLKPDQLSHYANIFFDFTANYFGGVYLISTVFFIGFCLFIAFSRYGTIKLGQDSDQPRFSYFNWIGMLFSAGFGVSLVFWGVSEPITHYMEPPPGITPETNQAANKAIQYAMFHWGIHQWSVFAVIGLIIGYFKFRKQENALISKTLEPLFKSESMKKKQGWKTVIDSLAVIATATGVATSLGLGILQIDGGLSFLFNFPGGTVSQIAIMLILLTFYLISSLTGLNRGIRILSLVNLSVALLLMAFSFLTGPSKFIIDTFVSGVGSYLQNFFQMSFNINPLDETNWINQWTLFYWAWAIAWSPFVGTFIARVSQGRTIREFILGVLFVPALVAMVWMAVLGGSAIYFEIIQGAPIMDAVQKDLTNALFVTLQQFPLGSILIGIAITLIFTFLITSADSATFVLAMMTSGGRLNPSKFTKILWGFLQAGIAVVLLISSGLQGLQTASLITALPFAIIMIAMCFSFYKQLKNEFK</sequence>
<dbReference type="RefSeq" id="WP_117155976.1">
    <property type="nucleotide sequence ID" value="NZ_BMLG01000016.1"/>
</dbReference>
<dbReference type="AlphaFoldDB" id="A0A917TVA1"/>
<evidence type="ECO:0000256" key="7">
    <source>
        <dbReference type="ARBA" id="ARBA00023136"/>
    </source>
</evidence>
<comment type="similarity">
    <text evidence="2">Belongs to the BCCT transporter (TC 2.A.15) family.</text>
</comment>
<feature type="transmembrane region" description="Helical" evidence="8">
    <location>
        <begin position="258"/>
        <end position="276"/>
    </location>
</feature>
<feature type="transmembrane region" description="Helical" evidence="8">
    <location>
        <begin position="349"/>
        <end position="374"/>
    </location>
</feature>
<dbReference type="InterPro" id="IPR000060">
    <property type="entry name" value="BCCT_transptr"/>
</dbReference>
<proteinExistence type="inferred from homology"/>
<reference evidence="9" key="2">
    <citation type="submission" date="2020-09" db="EMBL/GenBank/DDBJ databases">
        <authorList>
            <person name="Sun Q."/>
            <person name="Zhou Y."/>
        </authorList>
    </citation>
    <scope>NUCLEOTIDE SEQUENCE</scope>
    <source>
        <strain evidence="9">CGMCC 1.6333</strain>
    </source>
</reference>
<evidence type="ECO:0000313" key="10">
    <source>
        <dbReference type="Proteomes" id="UP000618460"/>
    </source>
</evidence>
<evidence type="ECO:0000256" key="6">
    <source>
        <dbReference type="ARBA" id="ARBA00022989"/>
    </source>
</evidence>
<evidence type="ECO:0000256" key="2">
    <source>
        <dbReference type="ARBA" id="ARBA00005658"/>
    </source>
</evidence>
<gene>
    <name evidence="9" type="ORF">GCM10011351_24600</name>
</gene>
<keyword evidence="6 8" id="KW-1133">Transmembrane helix</keyword>
<feature type="transmembrane region" description="Helical" evidence="8">
    <location>
        <begin position="319"/>
        <end position="337"/>
    </location>
</feature>
<accession>A0A917TVA1</accession>
<keyword evidence="10" id="KW-1185">Reference proteome</keyword>
<feature type="transmembrane region" description="Helical" evidence="8">
    <location>
        <begin position="406"/>
        <end position="435"/>
    </location>
</feature>
<dbReference type="GO" id="GO:0022857">
    <property type="term" value="F:transmembrane transporter activity"/>
    <property type="evidence" value="ECO:0007669"/>
    <property type="project" value="InterPro"/>
</dbReference>
<feature type="transmembrane region" description="Helical" evidence="8">
    <location>
        <begin position="12"/>
        <end position="29"/>
    </location>
</feature>
<feature type="transmembrane region" description="Helical" evidence="8">
    <location>
        <begin position="49"/>
        <end position="69"/>
    </location>
</feature>
<evidence type="ECO:0000256" key="8">
    <source>
        <dbReference type="SAM" id="Phobius"/>
    </source>
</evidence>
<comment type="caution">
    <text evidence="9">The sequence shown here is derived from an EMBL/GenBank/DDBJ whole genome shotgun (WGS) entry which is preliminary data.</text>
</comment>
<dbReference type="NCBIfam" id="TIGR00842">
    <property type="entry name" value="bcct"/>
    <property type="match status" value="1"/>
</dbReference>
<name>A0A917TVA1_9BACI</name>
<evidence type="ECO:0000256" key="5">
    <source>
        <dbReference type="ARBA" id="ARBA00022692"/>
    </source>
</evidence>
<dbReference type="OrthoDB" id="9775735at2"/>
<evidence type="ECO:0000256" key="1">
    <source>
        <dbReference type="ARBA" id="ARBA00004651"/>
    </source>
</evidence>
<dbReference type="GO" id="GO:0005886">
    <property type="term" value="C:plasma membrane"/>
    <property type="evidence" value="ECO:0007669"/>
    <property type="project" value="UniProtKB-SubCell"/>
</dbReference>
<organism evidence="9 10">
    <name type="scientific">Paraliobacillus quinghaiensis</name>
    <dbReference type="NCBI Taxonomy" id="470815"/>
    <lineage>
        <taxon>Bacteria</taxon>
        <taxon>Bacillati</taxon>
        <taxon>Bacillota</taxon>
        <taxon>Bacilli</taxon>
        <taxon>Bacillales</taxon>
        <taxon>Bacillaceae</taxon>
        <taxon>Paraliobacillus</taxon>
    </lineage>
</organism>
<dbReference type="PANTHER" id="PTHR30047:SF7">
    <property type="entry name" value="HIGH-AFFINITY CHOLINE TRANSPORT PROTEIN"/>
    <property type="match status" value="1"/>
</dbReference>
<dbReference type="Proteomes" id="UP000618460">
    <property type="component" value="Unassembled WGS sequence"/>
</dbReference>
<dbReference type="EMBL" id="BMLG01000016">
    <property type="protein sequence ID" value="GGM37480.1"/>
    <property type="molecule type" value="Genomic_DNA"/>
</dbReference>
<keyword evidence="4" id="KW-1003">Cell membrane</keyword>
<keyword evidence="5 8" id="KW-0812">Transmembrane</keyword>
<dbReference type="Pfam" id="PF02028">
    <property type="entry name" value="BCCT"/>
    <property type="match status" value="1"/>
</dbReference>
<evidence type="ECO:0000256" key="3">
    <source>
        <dbReference type="ARBA" id="ARBA00022448"/>
    </source>
</evidence>
<dbReference type="PANTHER" id="PTHR30047">
    <property type="entry name" value="HIGH-AFFINITY CHOLINE TRANSPORT PROTEIN-RELATED"/>
    <property type="match status" value="1"/>
</dbReference>
<feature type="transmembrane region" description="Helical" evidence="8">
    <location>
        <begin position="447"/>
        <end position="466"/>
    </location>
</feature>
<keyword evidence="7 8" id="KW-0472">Membrane</keyword>
<comment type="subcellular location">
    <subcellularLocation>
        <location evidence="1">Cell membrane</location>
        <topology evidence="1">Multi-pass membrane protein</topology>
    </subcellularLocation>
</comment>
<feature type="transmembrane region" description="Helical" evidence="8">
    <location>
        <begin position="89"/>
        <end position="109"/>
    </location>
</feature>
<feature type="transmembrane region" description="Helical" evidence="8">
    <location>
        <begin position="222"/>
        <end position="246"/>
    </location>
</feature>
<evidence type="ECO:0000313" key="9">
    <source>
        <dbReference type="EMBL" id="GGM37480.1"/>
    </source>
</evidence>
<feature type="transmembrane region" description="Helical" evidence="8">
    <location>
        <begin position="192"/>
        <end position="216"/>
    </location>
</feature>